<feature type="region of interest" description="Disordered" evidence="10">
    <location>
        <begin position="1052"/>
        <end position="1072"/>
    </location>
</feature>
<keyword evidence="9" id="KW-0862">Zinc</keyword>
<evidence type="ECO:0000256" key="2">
    <source>
        <dbReference type="ARBA" id="ARBA00004613"/>
    </source>
</evidence>
<dbReference type="Pfam" id="PF07483">
    <property type="entry name" value="W_rich_C"/>
    <property type="match status" value="5"/>
</dbReference>
<dbReference type="RefSeq" id="WP_100233911.1">
    <property type="nucleotide sequence ID" value="NZ_PGVG01000018.1"/>
</dbReference>
<evidence type="ECO:0000256" key="5">
    <source>
        <dbReference type="ARBA" id="ARBA00022670"/>
    </source>
</evidence>
<dbReference type="PRINTS" id="PR00313">
    <property type="entry name" value="CABNDNGRPT"/>
</dbReference>
<dbReference type="GO" id="GO:0005615">
    <property type="term" value="C:extracellular space"/>
    <property type="evidence" value="ECO:0007669"/>
    <property type="project" value="InterPro"/>
</dbReference>
<dbReference type="GO" id="GO:0008270">
    <property type="term" value="F:zinc ion binding"/>
    <property type="evidence" value="ECO:0007669"/>
    <property type="project" value="InterPro"/>
</dbReference>
<evidence type="ECO:0000256" key="10">
    <source>
        <dbReference type="SAM" id="MobiDB-lite"/>
    </source>
</evidence>
<reference evidence="12 13" key="1">
    <citation type="submission" date="2017-11" db="EMBL/GenBank/DDBJ databases">
        <title>Bradyrhizobium forestalis sp. nov., an efficient nitrogen-fixing bacterium isolated from nodules of forest legume species in the Amazon.</title>
        <authorList>
            <person name="Costa E.M."/>
            <person name="Guimaraes A."/>
            <person name="Carvalho T.S."/>
            <person name="Rodrigues T.L."/>
            <person name="Ribeiro P.R.A."/>
            <person name="Lebbe L."/>
            <person name="Willems A."/>
            <person name="Moreira F.M.S."/>
        </authorList>
    </citation>
    <scope>NUCLEOTIDE SEQUENCE [LARGE SCALE GENOMIC DNA]</scope>
    <source>
        <strain evidence="12 13">INPA54B</strain>
    </source>
</reference>
<dbReference type="SMART" id="SM00235">
    <property type="entry name" value="ZnMc"/>
    <property type="match status" value="1"/>
</dbReference>
<dbReference type="CDD" id="cd04277">
    <property type="entry name" value="ZnMc_serralysin_like"/>
    <property type="match status" value="1"/>
</dbReference>
<evidence type="ECO:0000256" key="6">
    <source>
        <dbReference type="ARBA" id="ARBA00022723"/>
    </source>
</evidence>
<accession>A0A2M8R630</accession>
<evidence type="ECO:0000256" key="7">
    <source>
        <dbReference type="ARBA" id="ARBA00022737"/>
    </source>
</evidence>
<dbReference type="GO" id="GO:0005509">
    <property type="term" value="F:calcium ion binding"/>
    <property type="evidence" value="ECO:0007669"/>
    <property type="project" value="InterPro"/>
</dbReference>
<comment type="caution">
    <text evidence="12">The sequence shown here is derived from an EMBL/GenBank/DDBJ whole genome shotgun (WGS) entry which is preliminary data.</text>
</comment>
<feature type="domain" description="Peptidase metallopeptidase" evidence="11">
    <location>
        <begin position="20"/>
        <end position="195"/>
    </location>
</feature>
<keyword evidence="13" id="KW-1185">Reference proteome</keyword>
<dbReference type="Pfam" id="PF08548">
    <property type="entry name" value="Peptidase_M10_C"/>
    <property type="match status" value="1"/>
</dbReference>
<dbReference type="SUPFAM" id="SSF51120">
    <property type="entry name" value="beta-Roll"/>
    <property type="match status" value="1"/>
</dbReference>
<dbReference type="Pfam" id="PF00353">
    <property type="entry name" value="HemolysinCabind"/>
    <property type="match status" value="1"/>
</dbReference>
<proteinExistence type="inferred from homology"/>
<dbReference type="InterPro" id="IPR024079">
    <property type="entry name" value="MetalloPept_cat_dom_sf"/>
</dbReference>
<comment type="cofactor">
    <cofactor evidence="1">
        <name>Ca(2+)</name>
        <dbReference type="ChEBI" id="CHEBI:29108"/>
    </cofactor>
</comment>
<sequence>MATAVNVSATNNAEIDGLLSGYKWSGAITYSFPDAPSDYANPYSGGDSEPTTSGFASAPTQIQAAINYAIGLILGYTNANIQFAGTNGADIMIAQSPAANPTAYAYYPGNYASGGDIWFGTQYNFSLAKLGNYYFTTALHELGHALGLKHSQETGGPANVAVPSAHDDSEYTVMSYRSYVGGSTTSGYTNEAYGYSQTYMANDILALQTMYGADYTTQGSNTVYTWNPTTGQEFINGVGQLAPGGGVGGSANRIYETVWDGGGVDTYDLSNYTTNLSINLNPGASSVFSSVQLAYLGDGHYASGNVYNAYLYNGDARSYIDNATGGSGNDTIIGNAIANTLNGAGGNDTITGGAGNDTINGGSGTDTAVYSGSRANYTVSYNATTQTFTLTDLRSGSPDGTDTVTGVEYFQFGGSTVASASLVPSVIEAFGSTSVVLTNGNYYLNSISTGSGPVLKFAGSVVNVADYGTWSVIAAEQVSGGGYDVVWKNSANAHYSVWSTDSNGNFLTTLAAAPEVLGTDASLQALEPTLQQDLNADGTIGVPVVSGVTIEAFGSTKTVLSGGSYYLANISTGTGPILKYAGAAVIAANFGTWSVIAAEQVTGGGYDVVWKNSANAHYSVWSTDSTGNFLTTLAAAPEVLGTDASLQALEPTLQQDLNGDGTTGIPIAPVVSGVTIEAFGSTKTVLSGGNYYLADISTGSGPTLKYGGAAVIAANFGTWSVIAAEQVSGGGYDVVWKNSANAHYSVWSTDSTGNFLTTLAAAPEVLGSDASLQSLEPTLHQDLNGDGTTGVPVVSGVTVEAFGSTKTVLSGGNYYLADISTGAGPTLKYGGATVVAANFGTWSVIAAEQVSGGGYDVVWKNSANAHYSVWSTDATGNFLTTLAAAPEVLGTDASLQALEPTLQQDLNGDGTIGAPISGVTIEAFGSTKAVLSGGSYYLADVSTGVGPTLKFGGASVIAANYGTWSVIGAEKVSGGGYDVVWKNSANAHYSVWSTDANGNFQTTLAAAPEVLGSDTSLKALEPTLQQDLNGDGTVGAAPLGDSFAFNFTQNATSLTAPSEPPDPMPAPADPQTASEHWTQVAGSHDTAVTDMLMDVLHSLHGSGFLLG</sequence>
<dbReference type="PROSITE" id="PS00330">
    <property type="entry name" value="HEMOLYSIN_CALCIUM"/>
    <property type="match status" value="1"/>
</dbReference>
<evidence type="ECO:0000256" key="3">
    <source>
        <dbReference type="ARBA" id="ARBA00009490"/>
    </source>
</evidence>
<evidence type="ECO:0000256" key="8">
    <source>
        <dbReference type="ARBA" id="ARBA00022801"/>
    </source>
</evidence>
<dbReference type="InterPro" id="IPR006026">
    <property type="entry name" value="Peptidase_Metallo"/>
</dbReference>
<evidence type="ECO:0000256" key="4">
    <source>
        <dbReference type="ARBA" id="ARBA00022525"/>
    </source>
</evidence>
<evidence type="ECO:0000313" key="12">
    <source>
        <dbReference type="EMBL" id="PJG53278.1"/>
    </source>
</evidence>
<dbReference type="GO" id="GO:0031012">
    <property type="term" value="C:extracellular matrix"/>
    <property type="evidence" value="ECO:0007669"/>
    <property type="project" value="InterPro"/>
</dbReference>
<evidence type="ECO:0000259" key="11">
    <source>
        <dbReference type="SMART" id="SM00235"/>
    </source>
</evidence>
<keyword evidence="5 12" id="KW-0645">Protease</keyword>
<dbReference type="GO" id="GO:0006508">
    <property type="term" value="P:proteolysis"/>
    <property type="evidence" value="ECO:0007669"/>
    <property type="project" value="UniProtKB-KW"/>
</dbReference>
<name>A0A2M8R630_9BRAD</name>
<dbReference type="GO" id="GO:0004222">
    <property type="term" value="F:metalloendopeptidase activity"/>
    <property type="evidence" value="ECO:0007669"/>
    <property type="project" value="InterPro"/>
</dbReference>
<dbReference type="Proteomes" id="UP000231194">
    <property type="component" value="Unassembled WGS sequence"/>
</dbReference>
<dbReference type="InterPro" id="IPR013858">
    <property type="entry name" value="Peptidase_M10B_C"/>
</dbReference>
<feature type="compositionally biased region" description="Pro residues" evidence="10">
    <location>
        <begin position="1058"/>
        <end position="1068"/>
    </location>
</feature>
<dbReference type="SUPFAM" id="SSF55486">
    <property type="entry name" value="Metalloproteases ('zincins'), catalytic domain"/>
    <property type="match status" value="1"/>
</dbReference>
<dbReference type="EMBL" id="PGVG01000018">
    <property type="protein sequence ID" value="PJG53278.1"/>
    <property type="molecule type" value="Genomic_DNA"/>
</dbReference>
<organism evidence="12 13">
    <name type="scientific">Bradyrhizobium forestalis</name>
    <dbReference type="NCBI Taxonomy" id="1419263"/>
    <lineage>
        <taxon>Bacteria</taxon>
        <taxon>Pseudomonadati</taxon>
        <taxon>Pseudomonadota</taxon>
        <taxon>Alphaproteobacteria</taxon>
        <taxon>Hyphomicrobiales</taxon>
        <taxon>Nitrobacteraceae</taxon>
        <taxon>Bradyrhizobium</taxon>
    </lineage>
</organism>
<dbReference type="InterPro" id="IPR018511">
    <property type="entry name" value="Hemolysin-typ_Ca-bd_CS"/>
</dbReference>
<dbReference type="InterPro" id="IPR034033">
    <property type="entry name" value="Serralysin-like"/>
</dbReference>
<evidence type="ECO:0000256" key="1">
    <source>
        <dbReference type="ARBA" id="ARBA00001913"/>
    </source>
</evidence>
<protein>
    <submittedName>
        <fullName evidence="12">Protease</fullName>
    </submittedName>
</protein>
<keyword evidence="8" id="KW-0378">Hydrolase</keyword>
<evidence type="ECO:0000256" key="9">
    <source>
        <dbReference type="ARBA" id="ARBA00022833"/>
    </source>
</evidence>
<dbReference type="Pfam" id="PF00413">
    <property type="entry name" value="Peptidase_M10"/>
    <property type="match status" value="1"/>
</dbReference>
<dbReference type="InterPro" id="IPR011121">
    <property type="entry name" value="Trp-rich_dom"/>
</dbReference>
<keyword evidence="4" id="KW-0964">Secreted</keyword>
<evidence type="ECO:0000313" key="13">
    <source>
        <dbReference type="Proteomes" id="UP000231194"/>
    </source>
</evidence>
<dbReference type="InterPro" id="IPR001343">
    <property type="entry name" value="Hemolysn_Ca-bd"/>
</dbReference>
<dbReference type="Gene3D" id="3.40.390.10">
    <property type="entry name" value="Collagenase (Catalytic Domain)"/>
    <property type="match status" value="1"/>
</dbReference>
<dbReference type="InterPro" id="IPR011049">
    <property type="entry name" value="Serralysin-like_metalloprot_C"/>
</dbReference>
<comment type="subcellular location">
    <subcellularLocation>
        <location evidence="2">Secreted</location>
    </subcellularLocation>
</comment>
<keyword evidence="7" id="KW-0677">Repeat</keyword>
<keyword evidence="6" id="KW-0479">Metal-binding</keyword>
<dbReference type="Gene3D" id="2.150.10.10">
    <property type="entry name" value="Serralysin-like metalloprotease, C-terminal"/>
    <property type="match status" value="1"/>
</dbReference>
<dbReference type="InterPro" id="IPR001818">
    <property type="entry name" value="Pept_M10_metallopeptidase"/>
</dbReference>
<comment type="similarity">
    <text evidence="3">Belongs to the peptidase M10B family.</text>
</comment>
<dbReference type="AlphaFoldDB" id="A0A2M8R630"/>
<gene>
    <name evidence="12" type="ORF">CVM73_21825</name>
</gene>